<evidence type="ECO:0000313" key="1">
    <source>
        <dbReference type="EMBL" id="KAF2149989.1"/>
    </source>
</evidence>
<gene>
    <name evidence="1" type="ORF">K461DRAFT_37678</name>
</gene>
<accession>A0A9P4J041</accession>
<protein>
    <submittedName>
        <fullName evidence="1">Uncharacterized protein</fullName>
    </submittedName>
</protein>
<dbReference type="EMBL" id="ML996090">
    <property type="protein sequence ID" value="KAF2149989.1"/>
    <property type="molecule type" value="Genomic_DNA"/>
</dbReference>
<organism evidence="1 2">
    <name type="scientific">Myriangium duriaei CBS 260.36</name>
    <dbReference type="NCBI Taxonomy" id="1168546"/>
    <lineage>
        <taxon>Eukaryota</taxon>
        <taxon>Fungi</taxon>
        <taxon>Dikarya</taxon>
        <taxon>Ascomycota</taxon>
        <taxon>Pezizomycotina</taxon>
        <taxon>Dothideomycetes</taxon>
        <taxon>Dothideomycetidae</taxon>
        <taxon>Myriangiales</taxon>
        <taxon>Myriangiaceae</taxon>
        <taxon>Myriangium</taxon>
    </lineage>
</organism>
<comment type="caution">
    <text evidence="1">The sequence shown here is derived from an EMBL/GenBank/DDBJ whole genome shotgun (WGS) entry which is preliminary data.</text>
</comment>
<evidence type="ECO:0000313" key="2">
    <source>
        <dbReference type="Proteomes" id="UP000799439"/>
    </source>
</evidence>
<dbReference type="Proteomes" id="UP000799439">
    <property type="component" value="Unassembled WGS sequence"/>
</dbReference>
<name>A0A9P4J041_9PEZI</name>
<reference evidence="1" key="1">
    <citation type="journal article" date="2020" name="Stud. Mycol.">
        <title>101 Dothideomycetes genomes: a test case for predicting lifestyles and emergence of pathogens.</title>
        <authorList>
            <person name="Haridas S."/>
            <person name="Albert R."/>
            <person name="Binder M."/>
            <person name="Bloem J."/>
            <person name="Labutti K."/>
            <person name="Salamov A."/>
            <person name="Andreopoulos B."/>
            <person name="Baker S."/>
            <person name="Barry K."/>
            <person name="Bills G."/>
            <person name="Bluhm B."/>
            <person name="Cannon C."/>
            <person name="Castanera R."/>
            <person name="Culley D."/>
            <person name="Daum C."/>
            <person name="Ezra D."/>
            <person name="Gonzalez J."/>
            <person name="Henrissat B."/>
            <person name="Kuo A."/>
            <person name="Liang C."/>
            <person name="Lipzen A."/>
            <person name="Lutzoni F."/>
            <person name="Magnuson J."/>
            <person name="Mondo S."/>
            <person name="Nolan M."/>
            <person name="Ohm R."/>
            <person name="Pangilinan J."/>
            <person name="Park H.-J."/>
            <person name="Ramirez L."/>
            <person name="Alfaro M."/>
            <person name="Sun H."/>
            <person name="Tritt A."/>
            <person name="Yoshinaga Y."/>
            <person name="Zwiers L.-H."/>
            <person name="Turgeon B."/>
            <person name="Goodwin S."/>
            <person name="Spatafora J."/>
            <person name="Crous P."/>
            <person name="Grigoriev I."/>
        </authorList>
    </citation>
    <scope>NUCLEOTIDE SEQUENCE</scope>
    <source>
        <strain evidence="1">CBS 260.36</strain>
    </source>
</reference>
<proteinExistence type="predicted"/>
<keyword evidence="2" id="KW-1185">Reference proteome</keyword>
<sequence>MIMPFVHIQSNPLPSSDRPSRGNSQFNIIARLLHLSNTSCPLPSSCQPLLPRQRKRRIQQYQTTLALRFLENIIHDVRKVSIFSSVDTLSKYLVGVMLSKNEHSPDAALIAQVPAMTGRNSQSIPGAIISTARNAVVMDHGHGPTLVMPVQPPPGFSGFPVERRKTRSIAYDNVNWQTAQSYYSDAQNGA</sequence>
<dbReference type="AlphaFoldDB" id="A0A9P4J041"/>